<dbReference type="PANTHER" id="PTHR47926:SF511">
    <property type="entry name" value="PENTATRICOPEPTIDE REPEAT-CONTAINING PROTEIN"/>
    <property type="match status" value="1"/>
</dbReference>
<reference evidence="3" key="1">
    <citation type="submission" date="2023-12" db="EMBL/GenBank/DDBJ databases">
        <title>Genome assembly of Anisodus tanguticus.</title>
        <authorList>
            <person name="Wang Y.-J."/>
        </authorList>
    </citation>
    <scope>NUCLEOTIDE SEQUENCE</scope>
    <source>
        <strain evidence="3">KB-2021</strain>
        <tissue evidence="3">Leaf</tissue>
    </source>
</reference>
<dbReference type="Pfam" id="PF01535">
    <property type="entry name" value="PPR"/>
    <property type="match status" value="3"/>
</dbReference>
<evidence type="ECO:0000256" key="2">
    <source>
        <dbReference type="PROSITE-ProRule" id="PRU00708"/>
    </source>
</evidence>
<keyword evidence="1" id="KW-0677">Repeat</keyword>
<name>A0AAE1SZP8_9SOLA</name>
<dbReference type="Gene3D" id="1.25.40.10">
    <property type="entry name" value="Tetratricopeptide repeat domain"/>
    <property type="match status" value="4"/>
</dbReference>
<comment type="caution">
    <text evidence="3">The sequence shown here is derived from an EMBL/GenBank/DDBJ whole genome shotgun (WGS) entry which is preliminary data.</text>
</comment>
<dbReference type="FunFam" id="1.25.40.10:FF:000642">
    <property type="entry name" value="Pentatricopeptide repeat-containing protein mitochondrial"/>
    <property type="match status" value="1"/>
</dbReference>
<accession>A0AAE1SZP8</accession>
<protein>
    <recommendedName>
        <fullName evidence="5">Pentatricopeptide repeat-containing protein</fullName>
    </recommendedName>
</protein>
<feature type="repeat" description="PPR" evidence="2">
    <location>
        <begin position="328"/>
        <end position="362"/>
    </location>
</feature>
<dbReference type="PANTHER" id="PTHR47926">
    <property type="entry name" value="PENTATRICOPEPTIDE REPEAT-CONTAINING PROTEIN"/>
    <property type="match status" value="1"/>
</dbReference>
<dbReference type="Proteomes" id="UP001291623">
    <property type="component" value="Unassembled WGS sequence"/>
</dbReference>
<dbReference type="FunFam" id="1.25.40.10:FF:000090">
    <property type="entry name" value="Pentatricopeptide repeat-containing protein, chloroplastic"/>
    <property type="match status" value="1"/>
</dbReference>
<dbReference type="InterPro" id="IPR046848">
    <property type="entry name" value="E_motif"/>
</dbReference>
<dbReference type="InterPro" id="IPR002885">
    <property type="entry name" value="PPR_rpt"/>
</dbReference>
<dbReference type="PROSITE" id="PS51375">
    <property type="entry name" value="PPR"/>
    <property type="match status" value="3"/>
</dbReference>
<proteinExistence type="predicted"/>
<dbReference type="FunFam" id="1.25.40.10:FF:000344">
    <property type="entry name" value="Pentatricopeptide repeat-containing protein"/>
    <property type="match status" value="1"/>
</dbReference>
<feature type="repeat" description="PPR" evidence="2">
    <location>
        <begin position="227"/>
        <end position="261"/>
    </location>
</feature>
<dbReference type="InterPro" id="IPR011990">
    <property type="entry name" value="TPR-like_helical_dom_sf"/>
</dbReference>
<dbReference type="InterPro" id="IPR046960">
    <property type="entry name" value="PPR_At4g14850-like_plant"/>
</dbReference>
<organism evidence="3 4">
    <name type="scientific">Anisodus tanguticus</name>
    <dbReference type="NCBI Taxonomy" id="243964"/>
    <lineage>
        <taxon>Eukaryota</taxon>
        <taxon>Viridiplantae</taxon>
        <taxon>Streptophyta</taxon>
        <taxon>Embryophyta</taxon>
        <taxon>Tracheophyta</taxon>
        <taxon>Spermatophyta</taxon>
        <taxon>Magnoliopsida</taxon>
        <taxon>eudicotyledons</taxon>
        <taxon>Gunneridae</taxon>
        <taxon>Pentapetalae</taxon>
        <taxon>asterids</taxon>
        <taxon>lamiids</taxon>
        <taxon>Solanales</taxon>
        <taxon>Solanaceae</taxon>
        <taxon>Solanoideae</taxon>
        <taxon>Hyoscyameae</taxon>
        <taxon>Anisodus</taxon>
    </lineage>
</organism>
<dbReference type="GO" id="GO:0003723">
    <property type="term" value="F:RNA binding"/>
    <property type="evidence" value="ECO:0007669"/>
    <property type="project" value="InterPro"/>
</dbReference>
<evidence type="ECO:0000256" key="1">
    <source>
        <dbReference type="ARBA" id="ARBA00022737"/>
    </source>
</evidence>
<sequence>MIIKYRYIPIPTIYFNQQLLFLTTIIATSNSPLARQEASAPTVELTHNNDSCKSHTCISNTLKISAKMGNLDEGKHIHGHIIKLGMTNVLSLGNQLLHVYVKCKELVDACKVFNEMGVRNIVTWNTLICGLRYSTERFRRNGHLGFSYFKKMLMESVFPDCITFGGLLRLCVELNDGVWLVKELHCAIVKMGYDQSCFLGATLVDLYGKFGLVGESRCVLDGVLARDLVLWNVMVSCYVLNGLGEEAFWFFNLMRLEGVEGDEFTFASLLNSCATLGLYDSGRQIQGLVIKVCLNKDVVVESALVDMYAKNEHINDARKAFDVMSFRNVVSWTTIIVGYGRRGDGKETIELLKRMLREDFVPDELTLASVLSSCGNLSMATETVQVHGYAAKCVFSNYSSVGNALINAYSKCGSIAHAYQSFSSIKTPDRFSWTSMIGAYASHGFSKEAIQLFEEMLVKGVKPDGIVFLEVLAACSHGGLYSKGLQYFSLMTNHYQIMPSSEHFTSLTDLFGRLGLLNEAYEILNSMPVESQPDALKAFIGACKIHGNMTLAKWAAEKLFVIDPNDTATYVLMSNLYASDSNWLDAALVWEMARDRLHNKSPGCTVEITRGINTLV</sequence>
<feature type="repeat" description="PPR" evidence="2">
    <location>
        <begin position="429"/>
        <end position="463"/>
    </location>
</feature>
<evidence type="ECO:0000313" key="3">
    <source>
        <dbReference type="EMBL" id="KAK4379275.1"/>
    </source>
</evidence>
<dbReference type="NCBIfam" id="TIGR00756">
    <property type="entry name" value="PPR"/>
    <property type="match status" value="4"/>
</dbReference>
<evidence type="ECO:0008006" key="5">
    <source>
        <dbReference type="Google" id="ProtNLM"/>
    </source>
</evidence>
<dbReference type="Pfam" id="PF20431">
    <property type="entry name" value="E_motif"/>
    <property type="match status" value="1"/>
</dbReference>
<dbReference type="GO" id="GO:0009451">
    <property type="term" value="P:RNA modification"/>
    <property type="evidence" value="ECO:0007669"/>
    <property type="project" value="InterPro"/>
</dbReference>
<evidence type="ECO:0000313" key="4">
    <source>
        <dbReference type="Proteomes" id="UP001291623"/>
    </source>
</evidence>
<gene>
    <name evidence="3" type="ORF">RND71_001137</name>
</gene>
<dbReference type="EMBL" id="JAVYJV010000001">
    <property type="protein sequence ID" value="KAK4379275.1"/>
    <property type="molecule type" value="Genomic_DNA"/>
</dbReference>
<dbReference type="AlphaFoldDB" id="A0AAE1SZP8"/>
<keyword evidence="4" id="KW-1185">Reference proteome</keyword>
<dbReference type="Pfam" id="PF13041">
    <property type="entry name" value="PPR_2"/>
    <property type="match status" value="2"/>
</dbReference>